<gene>
    <name evidence="1" type="ORF">PQ465_05810</name>
</gene>
<protein>
    <recommendedName>
        <fullName evidence="3">Lipoprotein</fullName>
    </recommendedName>
</protein>
<dbReference type="RefSeq" id="WP_274268600.1">
    <property type="nucleotide sequence ID" value="NZ_CP117880.1"/>
</dbReference>
<dbReference type="Proteomes" id="UP001221558">
    <property type="component" value="Chromosome"/>
</dbReference>
<evidence type="ECO:0008006" key="3">
    <source>
        <dbReference type="Google" id="ProtNLM"/>
    </source>
</evidence>
<evidence type="ECO:0000313" key="2">
    <source>
        <dbReference type="Proteomes" id="UP001221558"/>
    </source>
</evidence>
<proteinExistence type="predicted"/>
<reference evidence="1 2" key="1">
    <citation type="submission" date="2023-02" db="EMBL/GenBank/DDBJ databases">
        <title>Genome sequence of Sphingobacterium sp. KACC 22765.</title>
        <authorList>
            <person name="Kim S."/>
            <person name="Heo J."/>
            <person name="Kwon S.-W."/>
        </authorList>
    </citation>
    <scope>NUCLEOTIDE SEQUENCE [LARGE SCALE GENOMIC DNA]</scope>
    <source>
        <strain evidence="1 2">KACC 22765</strain>
    </source>
</reference>
<sequence length="187" mass="21502">MYWYNKKNDIRKAAVAIAFAALFVSCSTDPATKREKTAKQIDVPAFFKQEVERLQREKPIVLKTVTKDDLSEKKELQIENWANELASFQTIDLNKPAYADVLTKDSTANTLIYSSTGPEIDLSYVEIQFNKAHKPVNWIIKRTIKNSLYQTEEVLKYYSDSAYSIEKEQSVLILGDKRYGVEATFIK</sequence>
<accession>A0ABY7WK62</accession>
<keyword evidence="2" id="KW-1185">Reference proteome</keyword>
<dbReference type="PROSITE" id="PS51257">
    <property type="entry name" value="PROKAR_LIPOPROTEIN"/>
    <property type="match status" value="1"/>
</dbReference>
<organism evidence="1 2">
    <name type="scientific">Sphingobacterium oryzagri</name>
    <dbReference type="NCBI Taxonomy" id="3025669"/>
    <lineage>
        <taxon>Bacteria</taxon>
        <taxon>Pseudomonadati</taxon>
        <taxon>Bacteroidota</taxon>
        <taxon>Sphingobacteriia</taxon>
        <taxon>Sphingobacteriales</taxon>
        <taxon>Sphingobacteriaceae</taxon>
        <taxon>Sphingobacterium</taxon>
    </lineage>
</organism>
<name>A0ABY7WK62_9SPHI</name>
<dbReference type="EMBL" id="CP117880">
    <property type="protein sequence ID" value="WDF69890.1"/>
    <property type="molecule type" value="Genomic_DNA"/>
</dbReference>
<evidence type="ECO:0000313" key="1">
    <source>
        <dbReference type="EMBL" id="WDF69890.1"/>
    </source>
</evidence>